<name>A0AAV5ILR1_9ROSI</name>
<dbReference type="AlphaFoldDB" id="A0AAV5ILR1"/>
<dbReference type="Proteomes" id="UP001054252">
    <property type="component" value="Unassembled WGS sequence"/>
</dbReference>
<keyword evidence="2" id="KW-1185">Reference proteome</keyword>
<gene>
    <name evidence="1" type="ORF">SLEP1_g12817</name>
</gene>
<comment type="caution">
    <text evidence="1">The sequence shown here is derived from an EMBL/GenBank/DDBJ whole genome shotgun (WGS) entry which is preliminary data.</text>
</comment>
<evidence type="ECO:0000313" key="2">
    <source>
        <dbReference type="Proteomes" id="UP001054252"/>
    </source>
</evidence>
<sequence>MSTQPTSFPCACWTIYPQPSPYVMQFSTLPSPACYTIIAQPLISICTYVFCTHAADIHLASSNSPACWRYPKPSPIRSFSCCVLQFSPASCRISNQHSTLSINIQHEHSTLSINIQHEHSTLSINIQHEHSTLSINIQLSASTFDS</sequence>
<proteinExistence type="predicted"/>
<organism evidence="1 2">
    <name type="scientific">Rubroshorea leprosula</name>
    <dbReference type="NCBI Taxonomy" id="152421"/>
    <lineage>
        <taxon>Eukaryota</taxon>
        <taxon>Viridiplantae</taxon>
        <taxon>Streptophyta</taxon>
        <taxon>Embryophyta</taxon>
        <taxon>Tracheophyta</taxon>
        <taxon>Spermatophyta</taxon>
        <taxon>Magnoliopsida</taxon>
        <taxon>eudicotyledons</taxon>
        <taxon>Gunneridae</taxon>
        <taxon>Pentapetalae</taxon>
        <taxon>rosids</taxon>
        <taxon>malvids</taxon>
        <taxon>Malvales</taxon>
        <taxon>Dipterocarpaceae</taxon>
        <taxon>Rubroshorea</taxon>
    </lineage>
</organism>
<reference evidence="1 2" key="1">
    <citation type="journal article" date="2021" name="Commun. Biol.">
        <title>The genome of Shorea leprosula (Dipterocarpaceae) highlights the ecological relevance of drought in aseasonal tropical rainforests.</title>
        <authorList>
            <person name="Ng K.K.S."/>
            <person name="Kobayashi M.J."/>
            <person name="Fawcett J.A."/>
            <person name="Hatakeyama M."/>
            <person name="Paape T."/>
            <person name="Ng C.H."/>
            <person name="Ang C.C."/>
            <person name="Tnah L.H."/>
            <person name="Lee C.T."/>
            <person name="Nishiyama T."/>
            <person name="Sese J."/>
            <person name="O'Brien M.J."/>
            <person name="Copetti D."/>
            <person name="Mohd Noor M.I."/>
            <person name="Ong R.C."/>
            <person name="Putra M."/>
            <person name="Sireger I.Z."/>
            <person name="Indrioko S."/>
            <person name="Kosugi Y."/>
            <person name="Izuno A."/>
            <person name="Isagi Y."/>
            <person name="Lee S.L."/>
            <person name="Shimizu K.K."/>
        </authorList>
    </citation>
    <scope>NUCLEOTIDE SEQUENCE [LARGE SCALE GENOMIC DNA]</scope>
    <source>
        <strain evidence="1">214</strain>
    </source>
</reference>
<evidence type="ECO:0000313" key="1">
    <source>
        <dbReference type="EMBL" id="GKV00063.1"/>
    </source>
</evidence>
<dbReference type="EMBL" id="BPVZ01000015">
    <property type="protein sequence ID" value="GKV00063.1"/>
    <property type="molecule type" value="Genomic_DNA"/>
</dbReference>
<protein>
    <submittedName>
        <fullName evidence="1">Uncharacterized protein</fullName>
    </submittedName>
</protein>
<accession>A0AAV5ILR1</accession>